<protein>
    <submittedName>
        <fullName evidence="1">Uncharacterized protein</fullName>
    </submittedName>
</protein>
<name>A0ACB7SS89_HYAAI</name>
<gene>
    <name evidence="1" type="ORF">HPB50_000757</name>
</gene>
<evidence type="ECO:0000313" key="2">
    <source>
        <dbReference type="Proteomes" id="UP000821845"/>
    </source>
</evidence>
<evidence type="ECO:0000313" key="1">
    <source>
        <dbReference type="EMBL" id="KAH6937490.1"/>
    </source>
</evidence>
<dbReference type="Proteomes" id="UP000821845">
    <property type="component" value="Chromosome 2"/>
</dbReference>
<reference evidence="1" key="1">
    <citation type="submission" date="2020-05" db="EMBL/GenBank/DDBJ databases">
        <title>Large-scale comparative analyses of tick genomes elucidate their genetic diversity and vector capacities.</title>
        <authorList>
            <person name="Jia N."/>
            <person name="Wang J."/>
            <person name="Shi W."/>
            <person name="Du L."/>
            <person name="Sun Y."/>
            <person name="Zhan W."/>
            <person name="Jiang J."/>
            <person name="Wang Q."/>
            <person name="Zhang B."/>
            <person name="Ji P."/>
            <person name="Sakyi L.B."/>
            <person name="Cui X."/>
            <person name="Yuan T."/>
            <person name="Jiang B."/>
            <person name="Yang W."/>
            <person name="Lam T.T.-Y."/>
            <person name="Chang Q."/>
            <person name="Ding S."/>
            <person name="Wang X."/>
            <person name="Zhu J."/>
            <person name="Ruan X."/>
            <person name="Zhao L."/>
            <person name="Wei J."/>
            <person name="Que T."/>
            <person name="Du C."/>
            <person name="Cheng J."/>
            <person name="Dai P."/>
            <person name="Han X."/>
            <person name="Huang E."/>
            <person name="Gao Y."/>
            <person name="Liu J."/>
            <person name="Shao H."/>
            <person name="Ye R."/>
            <person name="Li L."/>
            <person name="Wei W."/>
            <person name="Wang X."/>
            <person name="Wang C."/>
            <person name="Yang T."/>
            <person name="Huo Q."/>
            <person name="Li W."/>
            <person name="Guo W."/>
            <person name="Chen H."/>
            <person name="Zhou L."/>
            <person name="Ni X."/>
            <person name="Tian J."/>
            <person name="Zhou Y."/>
            <person name="Sheng Y."/>
            <person name="Liu T."/>
            <person name="Pan Y."/>
            <person name="Xia L."/>
            <person name="Li J."/>
            <person name="Zhao F."/>
            <person name="Cao W."/>
        </authorList>
    </citation>
    <scope>NUCLEOTIDE SEQUENCE</scope>
    <source>
        <strain evidence="1">Hyas-2018</strain>
    </source>
</reference>
<comment type="caution">
    <text evidence="1">The sequence shown here is derived from an EMBL/GenBank/DDBJ whole genome shotgun (WGS) entry which is preliminary data.</text>
</comment>
<sequence>MPKVKKVKYVTKVLPAEDYVLHWENQQIVKLVNRGNNLYDVRQSSGKNSLVSMAATFRRTAWIRRCDFLISQPTKEGSPSTAEIHRILFPYQVKYIRDKGMW</sequence>
<accession>A0ACB7SS89</accession>
<organism evidence="1 2">
    <name type="scientific">Hyalomma asiaticum</name>
    <name type="common">Tick</name>
    <dbReference type="NCBI Taxonomy" id="266040"/>
    <lineage>
        <taxon>Eukaryota</taxon>
        <taxon>Metazoa</taxon>
        <taxon>Ecdysozoa</taxon>
        <taxon>Arthropoda</taxon>
        <taxon>Chelicerata</taxon>
        <taxon>Arachnida</taxon>
        <taxon>Acari</taxon>
        <taxon>Parasitiformes</taxon>
        <taxon>Ixodida</taxon>
        <taxon>Ixodoidea</taxon>
        <taxon>Ixodidae</taxon>
        <taxon>Hyalomminae</taxon>
        <taxon>Hyalomma</taxon>
    </lineage>
</organism>
<proteinExistence type="predicted"/>
<keyword evidence="2" id="KW-1185">Reference proteome</keyword>
<dbReference type="EMBL" id="CM023482">
    <property type="protein sequence ID" value="KAH6937490.1"/>
    <property type="molecule type" value="Genomic_DNA"/>
</dbReference>